<keyword evidence="2" id="KW-0479">Metal-binding</keyword>
<comment type="caution">
    <text evidence="7">The sequence shown here is derived from an EMBL/GenBank/DDBJ whole genome shotgun (WGS) entry which is preliminary data.</text>
</comment>
<dbReference type="InterPro" id="IPR038649">
    <property type="entry name" value="EXOI_SH3_sf"/>
</dbReference>
<dbReference type="PROSITE" id="PS51784">
    <property type="entry name" value="EXOI_SH3"/>
    <property type="match status" value="1"/>
</dbReference>
<dbReference type="InterPro" id="IPR036397">
    <property type="entry name" value="RNaseH_sf"/>
</dbReference>
<gene>
    <name evidence="7" type="ORF">B7H17_24070</name>
</gene>
<dbReference type="GO" id="GO:0008310">
    <property type="term" value="F:single-stranded DNA 3'-5' DNA exonuclease activity"/>
    <property type="evidence" value="ECO:0007669"/>
    <property type="project" value="InterPro"/>
</dbReference>
<dbReference type="Pfam" id="PF08411">
    <property type="entry name" value="ExoI_SH3"/>
    <property type="match status" value="1"/>
</dbReference>
<dbReference type="Gene3D" id="3.30.420.10">
    <property type="entry name" value="Ribonuclease H-like superfamily/Ribonuclease H"/>
    <property type="match status" value="1"/>
</dbReference>
<dbReference type="AlphaFoldDB" id="A0A1X0ZMB9"/>
<dbReference type="Proteomes" id="UP000193675">
    <property type="component" value="Unassembled WGS sequence"/>
</dbReference>
<accession>A0A1X0ZMB9</accession>
<proteinExistence type="predicted"/>
<keyword evidence="3" id="KW-0378">Hydrolase</keyword>
<feature type="domain" description="ExoI SH3-like" evidence="5">
    <location>
        <begin position="188"/>
        <end position="344"/>
    </location>
</feature>
<dbReference type="GO" id="GO:0003676">
    <property type="term" value="F:nucleic acid binding"/>
    <property type="evidence" value="ECO:0007669"/>
    <property type="project" value="InterPro"/>
</dbReference>
<evidence type="ECO:0000313" key="8">
    <source>
        <dbReference type="Proteomes" id="UP000193675"/>
    </source>
</evidence>
<dbReference type="InterPro" id="IPR034747">
    <property type="entry name" value="EXOI_SH3"/>
</dbReference>
<protein>
    <submittedName>
        <fullName evidence="7">Uncharacterized protein</fullName>
    </submittedName>
</protein>
<evidence type="ECO:0000256" key="4">
    <source>
        <dbReference type="ARBA" id="ARBA00022842"/>
    </source>
</evidence>
<dbReference type="InterPro" id="IPR012337">
    <property type="entry name" value="RNaseH-like_sf"/>
</dbReference>
<evidence type="ECO:0000256" key="1">
    <source>
        <dbReference type="ARBA" id="ARBA00001946"/>
    </source>
</evidence>
<dbReference type="OrthoDB" id="6957222at2"/>
<dbReference type="InterPro" id="IPR013620">
    <property type="entry name" value="Exonuc_1_SH3"/>
</dbReference>
<dbReference type="GO" id="GO:0046872">
    <property type="term" value="F:metal ion binding"/>
    <property type="evidence" value="ECO:0007669"/>
    <property type="project" value="UniProtKB-KW"/>
</dbReference>
<organism evidence="7 8">
    <name type="scientific">Pseudomonas putida</name>
    <name type="common">Arthrobacter siderocapsulatus</name>
    <dbReference type="NCBI Taxonomy" id="303"/>
    <lineage>
        <taxon>Bacteria</taxon>
        <taxon>Pseudomonadati</taxon>
        <taxon>Pseudomonadota</taxon>
        <taxon>Gammaproteobacteria</taxon>
        <taxon>Pseudomonadales</taxon>
        <taxon>Pseudomonadaceae</taxon>
        <taxon>Pseudomonas</taxon>
    </lineage>
</organism>
<keyword evidence="4" id="KW-0460">Magnesium</keyword>
<dbReference type="RefSeq" id="WP_084859071.1">
    <property type="nucleotide sequence ID" value="NZ_JAZGOE010000001.1"/>
</dbReference>
<evidence type="ECO:0000259" key="5">
    <source>
        <dbReference type="PROSITE" id="PS51784"/>
    </source>
</evidence>
<dbReference type="EMBL" id="NBWC01000049">
    <property type="protein sequence ID" value="ORL58620.1"/>
    <property type="molecule type" value="Genomic_DNA"/>
</dbReference>
<feature type="domain" description="ExoI C-terminal" evidence="6">
    <location>
        <begin position="347"/>
        <end position="465"/>
    </location>
</feature>
<dbReference type="GO" id="GO:0006281">
    <property type="term" value="P:DNA repair"/>
    <property type="evidence" value="ECO:0007669"/>
    <property type="project" value="InterPro"/>
</dbReference>
<evidence type="ECO:0000256" key="3">
    <source>
        <dbReference type="ARBA" id="ARBA00022801"/>
    </source>
</evidence>
<reference evidence="7 8" key="1">
    <citation type="submission" date="2017-04" db="EMBL/GenBank/DDBJ databases">
        <title>Presence of VIM-2 positive Pseudomonas species in chickens and their surrounding environment.</title>
        <authorList>
            <person name="Zhang R."/>
        </authorList>
    </citation>
    <scope>NUCLEOTIDE SEQUENCE [LARGE SCALE GENOMIC DNA]</scope>
    <source>
        <strain evidence="7 8">DZ-C18</strain>
    </source>
</reference>
<sequence length="465" mass="51248">MSVAIHFYDAVTAGKAPAEGQIVRYDSLMCDESSASQPLEMNICLRNDVHVDLEAAAESELAAMDLMSGESELSWAKVVHAHLTRPDCLHVGFGNTTRVDPFIRFGMYRNLLPYPCVGFPANSHFLDLDTLVRAIHLLRPEEFPWPQSPDPTLGAALHHFLMWETIVLGGNRAGRVCDLLVEASAACPKLVRHALNHTSVESIKSALGLDRGEVSDLESTTPSILVHPAIHSPRSFVLGMPVGVDITYPDILYVADLEADLTSLCDPSVTSYQDLVRTNARQASRPLVKVPLNRFPFCAPLSAIRPADAKRLQVDVNQVKRSTSQLRAAGHLPARLKDVPILELASQPSDVYHLMWAGDFSTRDQALMVELHRSHESEWLSIAARATDGRFRDLVVRLLSRDAPELLSEVQRAECRKYALSRVPGDFDTPLWVAEIVKQAQDAGHASSAAAGLVQLHERVTRYIG</sequence>
<name>A0A1X0ZMB9_PSEPU</name>
<dbReference type="InterPro" id="IPR058561">
    <property type="entry name" value="Exonuc_1_C"/>
</dbReference>
<evidence type="ECO:0000313" key="7">
    <source>
        <dbReference type="EMBL" id="ORL58620.1"/>
    </source>
</evidence>
<dbReference type="Gene3D" id="3.30.1520.20">
    <property type="entry name" value="Exonuclease ExoI, domain 2"/>
    <property type="match status" value="1"/>
</dbReference>
<evidence type="ECO:0000259" key="6">
    <source>
        <dbReference type="PROSITE" id="PS51785"/>
    </source>
</evidence>
<comment type="cofactor">
    <cofactor evidence="1">
        <name>Mg(2+)</name>
        <dbReference type="ChEBI" id="CHEBI:18420"/>
    </cofactor>
</comment>
<evidence type="ECO:0000256" key="2">
    <source>
        <dbReference type="ARBA" id="ARBA00022723"/>
    </source>
</evidence>
<dbReference type="SUPFAM" id="SSF53098">
    <property type="entry name" value="Ribonuclease H-like"/>
    <property type="match status" value="1"/>
</dbReference>
<dbReference type="PROSITE" id="PS51785">
    <property type="entry name" value="EXOI_C"/>
    <property type="match status" value="1"/>
</dbReference>